<dbReference type="EMBL" id="GEFH01000074">
    <property type="protein sequence ID" value="JAP68507.1"/>
    <property type="molecule type" value="mRNA"/>
</dbReference>
<reference evidence="1" key="1">
    <citation type="journal article" date="2017" name="Ticks Tick Borne Dis.">
        <title>An insight into the sialome of Hyalomma excavatum.</title>
        <authorList>
            <person name="Ribeiro J.M."/>
            <person name="Slovak M."/>
            <person name="Francischetti I.M."/>
        </authorList>
    </citation>
    <scope>NUCLEOTIDE SEQUENCE</scope>
    <source>
        <strain evidence="1">Samish</strain>
        <tissue evidence="1">Salivary glands</tissue>
    </source>
</reference>
<dbReference type="PANTHER" id="PTHR35268:SF1">
    <property type="entry name" value="UBIQUINOL-CYTOCHROME-C REDUCTASE COMPLEX ASSEMBLY FACTOR 4"/>
    <property type="match status" value="1"/>
</dbReference>
<sequence>SRNVLCRLHLFESITRSATVPCRSALQRRVASGKADSSDTEEHDKPVVYSTSKAAQWKAAQTFRSPIPDDVPAAQRWSVLLSISVFLIYFLVLREENDLDAHLARPITDTVPDLEKIYGKPAPVPREWVPPAWRD</sequence>
<dbReference type="Pfam" id="PF15013">
    <property type="entry name" value="CCSMST1"/>
    <property type="match status" value="1"/>
</dbReference>
<name>A0A131XPE2_9ACAR</name>
<dbReference type="InterPro" id="IPR029160">
    <property type="entry name" value="UQCC4"/>
</dbReference>
<protein>
    <submittedName>
        <fullName evidence="1">Putative conserved protein with signal anchor</fullName>
    </submittedName>
</protein>
<organism evidence="1">
    <name type="scientific">Hyalomma excavatum</name>
    <dbReference type="NCBI Taxonomy" id="257692"/>
    <lineage>
        <taxon>Eukaryota</taxon>
        <taxon>Metazoa</taxon>
        <taxon>Ecdysozoa</taxon>
        <taxon>Arthropoda</taxon>
        <taxon>Chelicerata</taxon>
        <taxon>Arachnida</taxon>
        <taxon>Acari</taxon>
        <taxon>Parasitiformes</taxon>
        <taxon>Ixodida</taxon>
        <taxon>Ixodoidea</taxon>
        <taxon>Ixodidae</taxon>
        <taxon>Hyalomminae</taxon>
        <taxon>Hyalomma</taxon>
    </lineage>
</organism>
<dbReference type="AlphaFoldDB" id="A0A131XPE2"/>
<evidence type="ECO:0000313" key="1">
    <source>
        <dbReference type="EMBL" id="JAP68507.1"/>
    </source>
</evidence>
<feature type="non-terminal residue" evidence="1">
    <location>
        <position position="1"/>
    </location>
</feature>
<accession>A0A131XPE2</accession>
<proteinExistence type="evidence at transcript level"/>
<dbReference type="PANTHER" id="PTHR35268">
    <property type="entry name" value="PROTEIN CCSMST1"/>
    <property type="match status" value="1"/>
</dbReference>